<name>A0A0A9XME3_LYGHE</name>
<protein>
    <submittedName>
        <fullName evidence="1">Acetyl-coenzyme A carboxylase carboxyl transferase subunit alpha</fullName>
    </submittedName>
</protein>
<feature type="non-terminal residue" evidence="1">
    <location>
        <position position="105"/>
    </location>
</feature>
<dbReference type="EMBL" id="GBHO01022510">
    <property type="protein sequence ID" value="JAG21094.1"/>
    <property type="molecule type" value="Transcribed_RNA"/>
</dbReference>
<proteinExistence type="predicted"/>
<accession>A0A0A9XME3</accession>
<keyword evidence="1" id="KW-0808">Transferase</keyword>
<reference evidence="1" key="1">
    <citation type="journal article" date="2014" name="PLoS ONE">
        <title>Transcriptome-Based Identification of ABC Transporters in the Western Tarnished Plant Bug Lygus hesperus.</title>
        <authorList>
            <person name="Hull J.J."/>
            <person name="Chaney K."/>
            <person name="Geib S.M."/>
            <person name="Fabrick J.A."/>
            <person name="Brent C.S."/>
            <person name="Walsh D."/>
            <person name="Lavine L.C."/>
        </authorList>
    </citation>
    <scope>NUCLEOTIDE SEQUENCE</scope>
</reference>
<feature type="non-terminal residue" evidence="1">
    <location>
        <position position="1"/>
    </location>
</feature>
<evidence type="ECO:0000313" key="1">
    <source>
        <dbReference type="EMBL" id="JAG21094.1"/>
    </source>
</evidence>
<reference evidence="1" key="2">
    <citation type="submission" date="2014-07" db="EMBL/GenBank/DDBJ databases">
        <authorList>
            <person name="Hull J."/>
        </authorList>
    </citation>
    <scope>NUCLEOTIDE SEQUENCE</scope>
</reference>
<sequence length="105" mass="12384">HELEANLQEPSSLLVYCSSYPYLSFMRIAWTLNCREPTNKFYVDNVFWDLDAFHKNHDEIFRASEERKMLFLVYPDDSCPIHNLVELLEKFLALNGQNKVILITA</sequence>
<organism evidence="1">
    <name type="scientific">Lygus hesperus</name>
    <name type="common">Western plant bug</name>
    <dbReference type="NCBI Taxonomy" id="30085"/>
    <lineage>
        <taxon>Eukaryota</taxon>
        <taxon>Metazoa</taxon>
        <taxon>Ecdysozoa</taxon>
        <taxon>Arthropoda</taxon>
        <taxon>Hexapoda</taxon>
        <taxon>Insecta</taxon>
        <taxon>Pterygota</taxon>
        <taxon>Neoptera</taxon>
        <taxon>Paraneoptera</taxon>
        <taxon>Hemiptera</taxon>
        <taxon>Heteroptera</taxon>
        <taxon>Panheteroptera</taxon>
        <taxon>Cimicomorpha</taxon>
        <taxon>Miridae</taxon>
        <taxon>Mirini</taxon>
        <taxon>Lygus</taxon>
    </lineage>
</organism>
<dbReference type="GO" id="GO:0016740">
    <property type="term" value="F:transferase activity"/>
    <property type="evidence" value="ECO:0007669"/>
    <property type="project" value="UniProtKB-KW"/>
</dbReference>
<dbReference type="AlphaFoldDB" id="A0A0A9XME3"/>
<gene>
    <name evidence="1" type="primary">accA_2</name>
    <name evidence="1" type="ORF">CM83_104517</name>
</gene>